<dbReference type="AlphaFoldDB" id="A0A0E0LJG2"/>
<dbReference type="Gramene" id="OPUNC07G09720.1">
    <property type="protein sequence ID" value="OPUNC07G09720.1"/>
    <property type="gene ID" value="OPUNC07G09720"/>
</dbReference>
<reference evidence="1" key="1">
    <citation type="submission" date="2015-04" db="UniProtKB">
        <authorList>
            <consortium name="EnsemblPlants"/>
        </authorList>
    </citation>
    <scope>IDENTIFICATION</scope>
</reference>
<evidence type="ECO:0000313" key="2">
    <source>
        <dbReference type="Proteomes" id="UP000026962"/>
    </source>
</evidence>
<dbReference type="Proteomes" id="UP000026962">
    <property type="component" value="Chromosome 7"/>
</dbReference>
<proteinExistence type="predicted"/>
<protein>
    <submittedName>
        <fullName evidence="1">Uncharacterized protein</fullName>
    </submittedName>
</protein>
<evidence type="ECO:0000313" key="1">
    <source>
        <dbReference type="EnsemblPlants" id="OPUNC07G09720.1"/>
    </source>
</evidence>
<organism evidence="1">
    <name type="scientific">Oryza punctata</name>
    <name type="common">Red rice</name>
    <dbReference type="NCBI Taxonomy" id="4537"/>
    <lineage>
        <taxon>Eukaryota</taxon>
        <taxon>Viridiplantae</taxon>
        <taxon>Streptophyta</taxon>
        <taxon>Embryophyta</taxon>
        <taxon>Tracheophyta</taxon>
        <taxon>Spermatophyta</taxon>
        <taxon>Magnoliopsida</taxon>
        <taxon>Liliopsida</taxon>
        <taxon>Poales</taxon>
        <taxon>Poaceae</taxon>
        <taxon>BOP clade</taxon>
        <taxon>Oryzoideae</taxon>
        <taxon>Oryzeae</taxon>
        <taxon>Oryzinae</taxon>
        <taxon>Oryza</taxon>
    </lineage>
</organism>
<sequence length="125" mass="13745">MGRDGGGNMSQASSRAPVVVRPLSMFPLGPSGILLICCPSYGKEVEVYKSKKGERIFFKCPDNEQYISNFDPNSYTFFKWIDSYLKMIEGRELYTSKEGVVGDDFATPIASIVPASVDGDKEVNG</sequence>
<dbReference type="EnsemblPlants" id="OPUNC07G09720.1">
    <property type="protein sequence ID" value="OPUNC07G09720.1"/>
    <property type="gene ID" value="OPUNC07G09720"/>
</dbReference>
<accession>A0A0E0LJG2</accession>
<name>A0A0E0LJG2_ORYPU</name>
<keyword evidence="2" id="KW-1185">Reference proteome</keyword>
<reference evidence="1" key="2">
    <citation type="submission" date="2018-05" db="EMBL/GenBank/DDBJ databases">
        <title>OpunRS2 (Oryza punctata Reference Sequence Version 2).</title>
        <authorList>
            <person name="Zhang J."/>
            <person name="Kudrna D."/>
            <person name="Lee S."/>
            <person name="Talag J."/>
            <person name="Welchert J."/>
            <person name="Wing R.A."/>
        </authorList>
    </citation>
    <scope>NUCLEOTIDE SEQUENCE [LARGE SCALE GENOMIC DNA]</scope>
</reference>
<dbReference type="HOGENOM" id="CLU_081979_2_0_1"/>
<dbReference type="OMA" id="ERIFFKC"/>